<evidence type="ECO:0008006" key="5">
    <source>
        <dbReference type="Google" id="ProtNLM"/>
    </source>
</evidence>
<evidence type="ECO:0000256" key="1">
    <source>
        <dbReference type="ARBA" id="ARBA00038362"/>
    </source>
</evidence>
<comment type="similarity">
    <text evidence="1">Belongs to the phosphoglycerate mutase family.</text>
</comment>
<dbReference type="FunFam" id="3.40.50.1240:FF:000066">
    <property type="entry name" value="Phosphoglycerate mutase-like protein 1"/>
    <property type="match status" value="1"/>
</dbReference>
<accession>A0AAE0CR97</accession>
<dbReference type="Pfam" id="PF00300">
    <property type="entry name" value="His_Phos_1"/>
    <property type="match status" value="1"/>
</dbReference>
<sequence>MDSPAAPTLYPSHRCKTVHLVRHAQGIHNVAGEKYHDAYLSYDYFDAHLTPLGWQQVDNLHKHVQETGLSKRIELVITSPLLRTIQTAVGVFGGKGYADGIDVPPLMVANAGKSERSAISSLNCPPFIAVELCREHLGVHPCDKRSSISEYQSLFPAIDFSPIESSDDILWEPEIREPNEAVAKRGMEFLNWLWTRKEKEIAVVTHSGFLYHTLSAFGNDCHPSIKNEICKQFANCELRSMVIVDRSMASSDPATTNYPGKIPSGVDLPSDVRHGQGVHNVEAEKNIDALLSHDLFDAPMSSLGWQQVFELRKRVHGSRLLGRVELVVTSPLLRTMQTAVGVFGNEGDIYGSDVASVMASKNEISTLNNYPPIVASELCRDRLGLRPCDMRRNVSECQSLFPGIDFSLMESEEDDLWYPEAREPYEEIAARGIQFLNWLWTRPEKEIVVVSHGVILQHILYALENDCHPSIKTDLCKRFNNSELRSVVIINKRMMDSDSSATSF</sequence>
<name>A0AAE0CR97_9ROSI</name>
<dbReference type="AlphaFoldDB" id="A0AAE0CR97"/>
<proteinExistence type="inferred from homology"/>
<comment type="function">
    <text evidence="2">May play a role in carbohydrates metabolism.</text>
</comment>
<dbReference type="GO" id="GO:0005737">
    <property type="term" value="C:cytoplasm"/>
    <property type="evidence" value="ECO:0007669"/>
    <property type="project" value="TreeGrafter"/>
</dbReference>
<dbReference type="InterPro" id="IPR013078">
    <property type="entry name" value="His_Pase_superF_clade-1"/>
</dbReference>
<protein>
    <recommendedName>
        <fullName evidence="5">Phosphoglycerate mutase-like protein 1</fullName>
    </recommendedName>
</protein>
<keyword evidence="4" id="KW-1185">Reference proteome</keyword>
<dbReference type="InterPro" id="IPR029033">
    <property type="entry name" value="His_PPase_superfam"/>
</dbReference>
<dbReference type="SMART" id="SM00855">
    <property type="entry name" value="PGAM"/>
    <property type="match status" value="2"/>
</dbReference>
<gene>
    <name evidence="3" type="ORF">Ddye_006531</name>
</gene>
<evidence type="ECO:0000256" key="2">
    <source>
        <dbReference type="ARBA" id="ARBA00059109"/>
    </source>
</evidence>
<evidence type="ECO:0000313" key="3">
    <source>
        <dbReference type="EMBL" id="KAK2659998.1"/>
    </source>
</evidence>
<reference evidence="3" key="1">
    <citation type="journal article" date="2023" name="Plant J.">
        <title>Genome sequences and population genomics provide insights into the demographic history, inbreeding, and mutation load of two 'living fossil' tree species of Dipteronia.</title>
        <authorList>
            <person name="Feng Y."/>
            <person name="Comes H.P."/>
            <person name="Chen J."/>
            <person name="Zhu S."/>
            <person name="Lu R."/>
            <person name="Zhang X."/>
            <person name="Li P."/>
            <person name="Qiu J."/>
            <person name="Olsen K.M."/>
            <person name="Qiu Y."/>
        </authorList>
    </citation>
    <scope>NUCLEOTIDE SEQUENCE</scope>
    <source>
        <strain evidence="3">KIB01</strain>
    </source>
</reference>
<dbReference type="GO" id="GO:0016791">
    <property type="term" value="F:phosphatase activity"/>
    <property type="evidence" value="ECO:0007669"/>
    <property type="project" value="TreeGrafter"/>
</dbReference>
<dbReference type="InterPro" id="IPR050275">
    <property type="entry name" value="PGM_Phosphatase"/>
</dbReference>
<comment type="caution">
    <text evidence="3">The sequence shown here is derived from an EMBL/GenBank/DDBJ whole genome shotgun (WGS) entry which is preliminary data.</text>
</comment>
<dbReference type="PANTHER" id="PTHR48100">
    <property type="entry name" value="BROAD-SPECIFICITY PHOSPHATASE YOR283W-RELATED"/>
    <property type="match status" value="1"/>
</dbReference>
<dbReference type="PANTHER" id="PTHR48100:SF1">
    <property type="entry name" value="HISTIDINE PHOSPHATASE FAMILY PROTEIN-RELATED"/>
    <property type="match status" value="1"/>
</dbReference>
<dbReference type="Proteomes" id="UP001280121">
    <property type="component" value="Unassembled WGS sequence"/>
</dbReference>
<dbReference type="SUPFAM" id="SSF53254">
    <property type="entry name" value="Phosphoglycerate mutase-like"/>
    <property type="match status" value="2"/>
</dbReference>
<dbReference type="Gene3D" id="3.40.50.1240">
    <property type="entry name" value="Phosphoglycerate mutase-like"/>
    <property type="match status" value="2"/>
</dbReference>
<organism evidence="3 4">
    <name type="scientific">Dipteronia dyeriana</name>
    <dbReference type="NCBI Taxonomy" id="168575"/>
    <lineage>
        <taxon>Eukaryota</taxon>
        <taxon>Viridiplantae</taxon>
        <taxon>Streptophyta</taxon>
        <taxon>Embryophyta</taxon>
        <taxon>Tracheophyta</taxon>
        <taxon>Spermatophyta</taxon>
        <taxon>Magnoliopsida</taxon>
        <taxon>eudicotyledons</taxon>
        <taxon>Gunneridae</taxon>
        <taxon>Pentapetalae</taxon>
        <taxon>rosids</taxon>
        <taxon>malvids</taxon>
        <taxon>Sapindales</taxon>
        <taxon>Sapindaceae</taxon>
        <taxon>Hippocastanoideae</taxon>
        <taxon>Acereae</taxon>
        <taxon>Dipteronia</taxon>
    </lineage>
</organism>
<evidence type="ECO:0000313" key="4">
    <source>
        <dbReference type="Proteomes" id="UP001280121"/>
    </source>
</evidence>
<dbReference type="CDD" id="cd07067">
    <property type="entry name" value="HP_PGM_like"/>
    <property type="match status" value="2"/>
</dbReference>
<dbReference type="EMBL" id="JANJYI010000002">
    <property type="protein sequence ID" value="KAK2659998.1"/>
    <property type="molecule type" value="Genomic_DNA"/>
</dbReference>